<evidence type="ECO:0000313" key="1">
    <source>
        <dbReference type="EMBL" id="RRB15039.1"/>
    </source>
</evidence>
<protein>
    <submittedName>
        <fullName evidence="1">Uncharacterized protein</fullName>
    </submittedName>
</protein>
<keyword evidence="2" id="KW-1185">Reference proteome</keyword>
<dbReference type="RefSeq" id="WP_124906641.1">
    <property type="nucleotide sequence ID" value="NZ_RQJP01000002.1"/>
</dbReference>
<dbReference type="AlphaFoldDB" id="A0A3P1CP61"/>
<organism evidence="1 2">
    <name type="scientific">Larkinella knui</name>
    <dbReference type="NCBI Taxonomy" id="2025310"/>
    <lineage>
        <taxon>Bacteria</taxon>
        <taxon>Pseudomonadati</taxon>
        <taxon>Bacteroidota</taxon>
        <taxon>Cytophagia</taxon>
        <taxon>Cytophagales</taxon>
        <taxon>Spirosomataceae</taxon>
        <taxon>Larkinella</taxon>
    </lineage>
</organism>
<evidence type="ECO:0000313" key="2">
    <source>
        <dbReference type="Proteomes" id="UP000274271"/>
    </source>
</evidence>
<name>A0A3P1CP61_9BACT</name>
<sequence length="61" mass="6959">MYKVAQACYGKQLSRDTFEQTERFESAILARPGLAYFLMGYDSEKSGIIFFIVLTHPKAYG</sequence>
<gene>
    <name evidence="1" type="ORF">EHT87_10810</name>
</gene>
<proteinExistence type="predicted"/>
<dbReference type="Proteomes" id="UP000274271">
    <property type="component" value="Unassembled WGS sequence"/>
</dbReference>
<accession>A0A3P1CP61</accession>
<dbReference type="EMBL" id="RQJP01000002">
    <property type="protein sequence ID" value="RRB15039.1"/>
    <property type="molecule type" value="Genomic_DNA"/>
</dbReference>
<reference evidence="1 2" key="1">
    <citation type="submission" date="2018-11" db="EMBL/GenBank/DDBJ databases">
        <authorList>
            <person name="Zhou Z."/>
            <person name="Wang G."/>
        </authorList>
    </citation>
    <scope>NUCLEOTIDE SEQUENCE [LARGE SCALE GENOMIC DNA]</scope>
    <source>
        <strain evidence="1 2">KCTC42998</strain>
    </source>
</reference>
<comment type="caution">
    <text evidence="1">The sequence shown here is derived from an EMBL/GenBank/DDBJ whole genome shotgun (WGS) entry which is preliminary data.</text>
</comment>